<dbReference type="EMBL" id="CAQQ02100298">
    <property type="status" value="NOT_ANNOTATED_CDS"/>
    <property type="molecule type" value="Genomic_DNA"/>
</dbReference>
<evidence type="ECO:0008006" key="3">
    <source>
        <dbReference type="Google" id="ProtNLM"/>
    </source>
</evidence>
<dbReference type="AlphaFoldDB" id="T1H2W1"/>
<dbReference type="OMA" id="YSKRWER"/>
<dbReference type="Proteomes" id="UP000015102">
    <property type="component" value="Unassembled WGS sequence"/>
</dbReference>
<sequence length="168" mass="20250">MKHFYPLNYYITQDDNILGQLIHGARYLDIRPAYYEDREQKWYVNHDFVIQQPLSVVMDQVIQFVNETNEIVIFGLKEFPVGFKNNPYRHNQLVEFMEKYFDDFIVRPNGFTYWSLTLNEILSHSKGRIILAYDKEVQYANDDTYYETDCGYKQYLLPTPQYLKHTCI</sequence>
<evidence type="ECO:0000313" key="1">
    <source>
        <dbReference type="EnsemblMetazoa" id="MESCA010567-PA"/>
    </source>
</evidence>
<dbReference type="InterPro" id="IPR051057">
    <property type="entry name" value="PI-PLC_domain"/>
</dbReference>
<dbReference type="EnsemblMetazoa" id="MESCA010567-RA">
    <property type="protein sequence ID" value="MESCA010567-PA"/>
    <property type="gene ID" value="MESCA010567"/>
</dbReference>
<dbReference type="STRING" id="36166.T1H2W1"/>
<organism evidence="1 2">
    <name type="scientific">Megaselia scalaris</name>
    <name type="common">Humpbacked fly</name>
    <name type="synonym">Phora scalaris</name>
    <dbReference type="NCBI Taxonomy" id="36166"/>
    <lineage>
        <taxon>Eukaryota</taxon>
        <taxon>Metazoa</taxon>
        <taxon>Ecdysozoa</taxon>
        <taxon>Arthropoda</taxon>
        <taxon>Hexapoda</taxon>
        <taxon>Insecta</taxon>
        <taxon>Pterygota</taxon>
        <taxon>Neoptera</taxon>
        <taxon>Endopterygota</taxon>
        <taxon>Diptera</taxon>
        <taxon>Brachycera</taxon>
        <taxon>Muscomorpha</taxon>
        <taxon>Platypezoidea</taxon>
        <taxon>Phoridae</taxon>
        <taxon>Megaseliini</taxon>
        <taxon>Megaselia</taxon>
    </lineage>
</organism>
<reference evidence="1" key="2">
    <citation type="submission" date="2015-06" db="UniProtKB">
        <authorList>
            <consortium name="EnsemblMetazoa"/>
        </authorList>
    </citation>
    <scope>IDENTIFICATION</scope>
</reference>
<dbReference type="PANTHER" id="PTHR13593">
    <property type="match status" value="1"/>
</dbReference>
<evidence type="ECO:0000313" key="2">
    <source>
        <dbReference type="Proteomes" id="UP000015102"/>
    </source>
</evidence>
<accession>T1H2W1</accession>
<protein>
    <recommendedName>
        <fullName evidence="3">Phosphatidylinositol-specific phospholipase C X domain-containing protein</fullName>
    </recommendedName>
</protein>
<dbReference type="PANTHER" id="PTHR13593:SF149">
    <property type="entry name" value="PHOSPHATIDYLINOSITOL-SPECIFIC PHOSPHOLIPASE C X DOMAIN CONTAINING, ISOFORM A"/>
    <property type="match status" value="1"/>
</dbReference>
<dbReference type="EMBL" id="CAQQ02100299">
    <property type="status" value="NOT_ANNOTATED_CDS"/>
    <property type="molecule type" value="Genomic_DNA"/>
</dbReference>
<reference evidence="2" key="1">
    <citation type="submission" date="2013-02" db="EMBL/GenBank/DDBJ databases">
        <authorList>
            <person name="Hughes D."/>
        </authorList>
    </citation>
    <scope>NUCLEOTIDE SEQUENCE</scope>
    <source>
        <strain>Durham</strain>
        <strain evidence="2">NC isolate 2 -- Noor lab</strain>
    </source>
</reference>
<dbReference type="Gene3D" id="3.20.20.190">
    <property type="entry name" value="Phosphatidylinositol (PI) phosphodiesterase"/>
    <property type="match status" value="1"/>
</dbReference>
<dbReference type="InterPro" id="IPR017946">
    <property type="entry name" value="PLC-like_Pdiesterase_TIM-brl"/>
</dbReference>
<dbReference type="HOGENOM" id="CLU_1588355_0_0_1"/>
<dbReference type="SUPFAM" id="SSF51695">
    <property type="entry name" value="PLC-like phosphodiesterases"/>
    <property type="match status" value="1"/>
</dbReference>
<proteinExistence type="predicted"/>
<name>T1H2W1_MEGSC</name>
<keyword evidence="2" id="KW-1185">Reference proteome</keyword>
<dbReference type="GO" id="GO:0008081">
    <property type="term" value="F:phosphoric diester hydrolase activity"/>
    <property type="evidence" value="ECO:0007669"/>
    <property type="project" value="InterPro"/>
</dbReference>
<dbReference type="GO" id="GO:0006629">
    <property type="term" value="P:lipid metabolic process"/>
    <property type="evidence" value="ECO:0007669"/>
    <property type="project" value="InterPro"/>
</dbReference>